<sequence length="405" mass="45269">MPGVGLNGDIAALPNELLSMVFESYVASWETDVNAAWGELWKFLSTVGRVSMHWRDISLGTPLLWRNIFYGDNEEYCPADEHLPGDIQTWLTRSSESPICLWVLGLARVRELDDLLATPAKNRVRDIHLYLESELIPPPPASEEPAPIPPTIPLRTSWPALKHLSLSMRQGIESARGLANLISKLTTIETLHIEGWPTGPFVPPPEAALLPHLRSIQLVDVYAFDCGMILSCFTAPRLRTMSMMLISGEEEGLPATLTAACAFNLANVRELSLLGRLRAVILQSILRAAPCTTTLSLAFKDRQHSAFTHVDFLRVTATTTIDMIYVPALEELKIDHQMFWVNPLMPIVQSRMELPTVSSLKKIGVPLEFEMSYAQMLVPLRALGVEVVGWIPDSVPYFLDKRRRI</sequence>
<dbReference type="InterPro" id="IPR032675">
    <property type="entry name" value="LRR_dom_sf"/>
</dbReference>
<proteinExistence type="predicted"/>
<accession>A0A167PV58</accession>
<dbReference type="Gene3D" id="3.80.10.10">
    <property type="entry name" value="Ribonuclease Inhibitor"/>
    <property type="match status" value="1"/>
</dbReference>
<dbReference type="SUPFAM" id="SSF52047">
    <property type="entry name" value="RNI-like"/>
    <property type="match status" value="1"/>
</dbReference>
<dbReference type="AlphaFoldDB" id="A0A167PV58"/>
<protein>
    <submittedName>
        <fullName evidence="1">Uncharacterized protein</fullName>
    </submittedName>
</protein>
<evidence type="ECO:0000313" key="1">
    <source>
        <dbReference type="EMBL" id="KZO99150.1"/>
    </source>
</evidence>
<dbReference type="OrthoDB" id="2800666at2759"/>
<dbReference type="EMBL" id="KV417273">
    <property type="protein sequence ID" value="KZO99150.1"/>
    <property type="molecule type" value="Genomic_DNA"/>
</dbReference>
<dbReference type="Gene3D" id="1.20.1280.50">
    <property type="match status" value="1"/>
</dbReference>
<gene>
    <name evidence="1" type="ORF">CALVIDRAFT_561550</name>
</gene>
<organism evidence="1 2">
    <name type="scientific">Calocera viscosa (strain TUFC12733)</name>
    <dbReference type="NCBI Taxonomy" id="1330018"/>
    <lineage>
        <taxon>Eukaryota</taxon>
        <taxon>Fungi</taxon>
        <taxon>Dikarya</taxon>
        <taxon>Basidiomycota</taxon>
        <taxon>Agaricomycotina</taxon>
        <taxon>Dacrymycetes</taxon>
        <taxon>Dacrymycetales</taxon>
        <taxon>Dacrymycetaceae</taxon>
        <taxon>Calocera</taxon>
    </lineage>
</organism>
<reference evidence="1 2" key="1">
    <citation type="journal article" date="2016" name="Mol. Biol. Evol.">
        <title>Comparative Genomics of Early-Diverging Mushroom-Forming Fungi Provides Insights into the Origins of Lignocellulose Decay Capabilities.</title>
        <authorList>
            <person name="Nagy L.G."/>
            <person name="Riley R."/>
            <person name="Tritt A."/>
            <person name="Adam C."/>
            <person name="Daum C."/>
            <person name="Floudas D."/>
            <person name="Sun H."/>
            <person name="Yadav J.S."/>
            <person name="Pangilinan J."/>
            <person name="Larsson K.H."/>
            <person name="Matsuura K."/>
            <person name="Barry K."/>
            <person name="Labutti K."/>
            <person name="Kuo R."/>
            <person name="Ohm R.A."/>
            <person name="Bhattacharya S.S."/>
            <person name="Shirouzu T."/>
            <person name="Yoshinaga Y."/>
            <person name="Martin F.M."/>
            <person name="Grigoriev I.V."/>
            <person name="Hibbett D.S."/>
        </authorList>
    </citation>
    <scope>NUCLEOTIDE SEQUENCE [LARGE SCALE GENOMIC DNA]</scope>
    <source>
        <strain evidence="1 2">TUFC12733</strain>
    </source>
</reference>
<name>A0A167PV58_CALVF</name>
<keyword evidence="2" id="KW-1185">Reference proteome</keyword>
<dbReference type="Proteomes" id="UP000076738">
    <property type="component" value="Unassembled WGS sequence"/>
</dbReference>
<evidence type="ECO:0000313" key="2">
    <source>
        <dbReference type="Proteomes" id="UP000076738"/>
    </source>
</evidence>